<reference evidence="2 3" key="1">
    <citation type="submission" date="2021-03" db="EMBL/GenBank/DDBJ databases">
        <title>Fibrella sp. HMF5036 genome sequencing and assembly.</title>
        <authorList>
            <person name="Kang H."/>
            <person name="Kim H."/>
            <person name="Bae S."/>
            <person name="Joh K."/>
        </authorList>
    </citation>
    <scope>NUCLEOTIDE SEQUENCE [LARGE SCALE GENOMIC DNA]</scope>
    <source>
        <strain evidence="2 3">HMF5036</strain>
    </source>
</reference>
<feature type="transmembrane region" description="Helical" evidence="1">
    <location>
        <begin position="6"/>
        <end position="26"/>
    </location>
</feature>
<dbReference type="Proteomes" id="UP000664795">
    <property type="component" value="Unassembled WGS sequence"/>
</dbReference>
<feature type="transmembrane region" description="Helical" evidence="1">
    <location>
        <begin position="38"/>
        <end position="59"/>
    </location>
</feature>
<feature type="transmembrane region" description="Helical" evidence="1">
    <location>
        <begin position="65"/>
        <end position="85"/>
    </location>
</feature>
<accession>A0A939JW90</accession>
<keyword evidence="1" id="KW-1133">Transmembrane helix</keyword>
<proteinExistence type="predicted"/>
<keyword evidence="3" id="KW-1185">Reference proteome</keyword>
<keyword evidence="1" id="KW-0472">Membrane</keyword>
<feature type="transmembrane region" description="Helical" evidence="1">
    <location>
        <begin position="152"/>
        <end position="172"/>
    </location>
</feature>
<dbReference type="AlphaFoldDB" id="A0A939JW90"/>
<feature type="transmembrane region" description="Helical" evidence="1">
    <location>
        <begin position="184"/>
        <end position="207"/>
    </location>
</feature>
<name>A0A939JW90_9BACT</name>
<evidence type="ECO:0000313" key="2">
    <source>
        <dbReference type="EMBL" id="MBO0929739.1"/>
    </source>
</evidence>
<protein>
    <submittedName>
        <fullName evidence="2">Uncharacterized protein</fullName>
    </submittedName>
</protein>
<keyword evidence="1" id="KW-0812">Transmembrane</keyword>
<dbReference type="RefSeq" id="WP_207333690.1">
    <property type="nucleotide sequence ID" value="NZ_JAFMYU010000001.1"/>
</dbReference>
<evidence type="ECO:0000313" key="3">
    <source>
        <dbReference type="Proteomes" id="UP000664795"/>
    </source>
</evidence>
<organism evidence="2 3">
    <name type="scientific">Fibrella aquatilis</name>
    <dbReference type="NCBI Taxonomy" id="2817059"/>
    <lineage>
        <taxon>Bacteria</taxon>
        <taxon>Pseudomonadati</taxon>
        <taxon>Bacteroidota</taxon>
        <taxon>Cytophagia</taxon>
        <taxon>Cytophagales</taxon>
        <taxon>Spirosomataceae</taxon>
        <taxon>Fibrella</taxon>
    </lineage>
</organism>
<comment type="caution">
    <text evidence="2">The sequence shown here is derived from an EMBL/GenBank/DDBJ whole genome shotgun (WGS) entry which is preliminary data.</text>
</comment>
<sequence>MTFYDVIDILFMIFFGVILWPVAVGLRQWMHIGKANQLLTIFLVLLMCLEIYAYVLAIFKIRNHYIHYLNTLLIIWFTVFFYSIGKKNVYPSYLLAAIVSICIPVEIIVLVGYNNINTVTEFVARMILVVYAFNALKSIIKDLNDSQIHQNSNLYIQLGLFIYGFFSAITSMFKKYFIETALDLYFFCDTLSFVMGAVAFCLFAIGLRLSTSKKINTYASL</sequence>
<evidence type="ECO:0000256" key="1">
    <source>
        <dbReference type="SAM" id="Phobius"/>
    </source>
</evidence>
<dbReference type="EMBL" id="JAFMYU010000001">
    <property type="protein sequence ID" value="MBO0929739.1"/>
    <property type="molecule type" value="Genomic_DNA"/>
</dbReference>
<feature type="transmembrane region" description="Helical" evidence="1">
    <location>
        <begin position="92"/>
        <end position="116"/>
    </location>
</feature>
<gene>
    <name evidence="2" type="ORF">J2I48_01985</name>
</gene>
<feature type="transmembrane region" description="Helical" evidence="1">
    <location>
        <begin position="122"/>
        <end position="140"/>
    </location>
</feature>